<sequence>MDPAILEAFRQVLLDPMIWAAVLGAAVYGVFVGAVPGLTATMAMALLVPVTYWMPPLPALAAVVTMVACAIFSGDIPTILLRIPGTPASAAYADIGSGLSSRGKGDEALVTALVFSVAGGLFGAVVLIVLGSQLAQVGTLFSPAEHFWLYVLGLTCAVVVSKDAPLKGALAVLLGLLVSTVGLSAVHASARFTLGYPELYQGIGFIPAMIGLFGVSEVLKNLLTLEPGVPGPTSVADVSRVRVLHALPGSLRRLFRRPVSAFRSGSIGALIGMLPGAGADIASWVSLGVSSRSKPEPDTPDDEAALDRLSDATTANSSALAGAWIPALIFGIPGDSVTAIVIGVLMMKDLRPGPEIFEKQPIIVYGLYLIFILANLALLPIGLLAIKAGGLVLRAPRRILMPVILLFCVLGSYAINGSTFDIGVMLASGLAGFALERRGVPLGPVVLGIILGGPLEERLIQVLTSADGSAIAFIDRWPARILALIWLILLFVSLGRGRGPDAIPASAASREDSSDHSDGG</sequence>
<feature type="transmembrane region" description="Helical" evidence="1">
    <location>
        <begin position="168"/>
        <end position="187"/>
    </location>
</feature>
<accession>A0A518H8B4</accession>
<dbReference type="RefSeq" id="WP_145274433.1">
    <property type="nucleotide sequence ID" value="NZ_CP036426.1"/>
</dbReference>
<feature type="domain" description="DUF112" evidence="2">
    <location>
        <begin position="21"/>
        <end position="447"/>
    </location>
</feature>
<feature type="transmembrane region" description="Helical" evidence="1">
    <location>
        <begin position="199"/>
        <end position="219"/>
    </location>
</feature>
<feature type="transmembrane region" description="Helical" evidence="1">
    <location>
        <begin position="398"/>
        <end position="415"/>
    </location>
</feature>
<keyword evidence="1" id="KW-0472">Membrane</keyword>
<feature type="transmembrane region" description="Helical" evidence="1">
    <location>
        <begin position="323"/>
        <end position="347"/>
    </location>
</feature>
<evidence type="ECO:0000313" key="4">
    <source>
        <dbReference type="Proteomes" id="UP000317835"/>
    </source>
</evidence>
<feature type="transmembrane region" description="Helical" evidence="1">
    <location>
        <begin position="12"/>
        <end position="32"/>
    </location>
</feature>
<evidence type="ECO:0000256" key="1">
    <source>
        <dbReference type="SAM" id="Phobius"/>
    </source>
</evidence>
<dbReference type="PANTHER" id="PTHR35342">
    <property type="entry name" value="TRICARBOXYLIC TRANSPORT PROTEIN"/>
    <property type="match status" value="1"/>
</dbReference>
<dbReference type="AlphaFoldDB" id="A0A518H8B4"/>
<protein>
    <submittedName>
        <fullName evidence="3">Tripartite tricarboxylate transporter TctA family protein</fullName>
    </submittedName>
</protein>
<dbReference type="KEGG" id="tpla:ElP_50400"/>
<dbReference type="PANTHER" id="PTHR35342:SF5">
    <property type="entry name" value="TRICARBOXYLIC TRANSPORT PROTEIN"/>
    <property type="match status" value="1"/>
</dbReference>
<keyword evidence="1" id="KW-0812">Transmembrane</keyword>
<reference evidence="3 4" key="1">
    <citation type="submission" date="2019-02" db="EMBL/GenBank/DDBJ databases">
        <title>Deep-cultivation of Planctomycetes and their phenomic and genomic characterization uncovers novel biology.</title>
        <authorList>
            <person name="Wiegand S."/>
            <person name="Jogler M."/>
            <person name="Boedeker C."/>
            <person name="Pinto D."/>
            <person name="Vollmers J."/>
            <person name="Rivas-Marin E."/>
            <person name="Kohn T."/>
            <person name="Peeters S.H."/>
            <person name="Heuer A."/>
            <person name="Rast P."/>
            <person name="Oberbeckmann S."/>
            <person name="Bunk B."/>
            <person name="Jeske O."/>
            <person name="Meyerdierks A."/>
            <person name="Storesund J.E."/>
            <person name="Kallscheuer N."/>
            <person name="Luecker S."/>
            <person name="Lage O.M."/>
            <person name="Pohl T."/>
            <person name="Merkel B.J."/>
            <person name="Hornburger P."/>
            <person name="Mueller R.-W."/>
            <person name="Bruemmer F."/>
            <person name="Labrenz M."/>
            <person name="Spormann A.M."/>
            <person name="Op den Camp H."/>
            <person name="Overmann J."/>
            <person name="Amann R."/>
            <person name="Jetten M.S.M."/>
            <person name="Mascher T."/>
            <person name="Medema M.H."/>
            <person name="Devos D.P."/>
            <person name="Kaster A.-K."/>
            <person name="Ovreas L."/>
            <person name="Rohde M."/>
            <person name="Galperin M.Y."/>
            <person name="Jogler C."/>
        </authorList>
    </citation>
    <scope>NUCLEOTIDE SEQUENCE [LARGE SCALE GENOMIC DNA]</scope>
    <source>
        <strain evidence="3 4">ElP</strain>
    </source>
</reference>
<organism evidence="3 4">
    <name type="scientific">Tautonia plasticadhaerens</name>
    <dbReference type="NCBI Taxonomy" id="2527974"/>
    <lineage>
        <taxon>Bacteria</taxon>
        <taxon>Pseudomonadati</taxon>
        <taxon>Planctomycetota</taxon>
        <taxon>Planctomycetia</taxon>
        <taxon>Isosphaerales</taxon>
        <taxon>Isosphaeraceae</taxon>
        <taxon>Tautonia</taxon>
    </lineage>
</organism>
<proteinExistence type="predicted"/>
<keyword evidence="4" id="KW-1185">Reference proteome</keyword>
<name>A0A518H8B4_9BACT</name>
<feature type="transmembrane region" description="Helical" evidence="1">
    <location>
        <begin position="52"/>
        <end position="72"/>
    </location>
</feature>
<dbReference type="EMBL" id="CP036426">
    <property type="protein sequence ID" value="QDV37107.1"/>
    <property type="molecule type" value="Genomic_DNA"/>
</dbReference>
<feature type="transmembrane region" description="Helical" evidence="1">
    <location>
        <begin position="108"/>
        <end position="131"/>
    </location>
</feature>
<feature type="transmembrane region" description="Helical" evidence="1">
    <location>
        <begin position="362"/>
        <end position="386"/>
    </location>
</feature>
<feature type="transmembrane region" description="Helical" evidence="1">
    <location>
        <begin position="477"/>
        <end position="494"/>
    </location>
</feature>
<gene>
    <name evidence="3" type="ORF">ElP_50400</name>
</gene>
<keyword evidence="1" id="KW-1133">Transmembrane helix</keyword>
<dbReference type="Proteomes" id="UP000317835">
    <property type="component" value="Chromosome"/>
</dbReference>
<feature type="transmembrane region" description="Helical" evidence="1">
    <location>
        <begin position="143"/>
        <end position="161"/>
    </location>
</feature>
<evidence type="ECO:0000313" key="3">
    <source>
        <dbReference type="EMBL" id="QDV37107.1"/>
    </source>
</evidence>
<evidence type="ECO:0000259" key="2">
    <source>
        <dbReference type="Pfam" id="PF01970"/>
    </source>
</evidence>
<dbReference type="Pfam" id="PF01970">
    <property type="entry name" value="TctA"/>
    <property type="match status" value="1"/>
</dbReference>
<dbReference type="OrthoDB" id="9781349at2"/>
<dbReference type="InterPro" id="IPR002823">
    <property type="entry name" value="DUF112_TM"/>
</dbReference>